<dbReference type="Gene3D" id="3.90.1720.10">
    <property type="entry name" value="endopeptidase domain like (from Nostoc punctiforme)"/>
    <property type="match status" value="1"/>
</dbReference>
<dbReference type="RefSeq" id="WP_204057802.1">
    <property type="nucleotide sequence ID" value="NZ_BAAAGP010000051.1"/>
</dbReference>
<keyword evidence="4" id="KW-1185">Reference proteome</keyword>
<sequence length="1109" mass="115486">MPRFVARVLAIALVAFGLVALPPHSPPASAATAPRLTGTPLLLVHGYSDSCKAFTSVDKNDTGSPSDTTLHYLTTHGFDPGLVHTVGYYDSAWTATSMTKGSIAYDDHAGRDCTDSVRDYAYSGSGQATCAGAYGAGGNGYTQDQAYFLACMLAWYIHDRFTSKGQPVNILAHSMGGLLTRAAIAFSGAANHKAAFPDTPLLVARVVTVATPHGGLSGVYAAVYNASDGSREVKDMTVCPGLADHCSLANIGPWGVVGMDTGGFIRDVIGAGTPTGGDNAVWMLMASSVKGSVGDAKGGETSWMNQANLTVKYPDTDFVVAADSQLAMDAPFKILYGRVEVIDGLLLDGYDSGGVAYQHEANTCVYIAGPWTIGPVTLTAGEFCAHSPYYLNDSDSASTKAWVCTGWCTRGMDGMPYTQPAATRRHALAEIRQLLLAPPVAQVGHAAHTGNDYPYGGMGLFGKNEGIDGWTEFYGQCDSFAAWKVYENLGGAQRPDPKMLPAVAWKPADAAISPVVSYAGSSSKAGTWGDAHDWVRSDQGLHAAPYYGVPVDGVPQPGAIAVWPTSAEDGAHGMGQFGHVAYVTDVFDADTIQIEQYNLLGTGMWSTDVVTRSGGGTENKYNRSFHFSWPAAFVHLGDGAATPSPGLSSWTDSYPVGTYGPLSDSGGPSFTLAGSAYPGTVHGWSTSNGHGVAGHQLYTNTHTGNADSTATWSPVLGNPGGCYEVDAFVPDTWSNSGHALYTVTDQKFGTSVVPVDENVHTNEYVKLGLFQADGGGRITVLLTDQGPPDLSHQVAADGMRFIPQASCATTYRTALVMDAGTPGFGTADVWYAQANHGLRGNERYTHTNGVTAVSTATYRPVLPVGCYLVEAFVPDNYSNSPAALYTVTDSAFSTPTLADVDQNGTTNAFVPLGVFQTDASGGMTVTVTDQNPTGAYVAADAVKFTPASCSNVARMSTVVDPGGPGLALAGPTTGDGDDHGWYRRTGHGLRGNERWTNAGGSTSVSTATYSPSGLPRAGGCVRVRAFVPDNYASNPQAGYAVAVSGPSGGYGLLVRVSQAALTNAWADLGGYNVPAGGTIKVTVNDTGPASGGPYYTAADAIDFRTTGTC</sequence>
<dbReference type="Pfam" id="PF25275">
    <property type="entry name" value="Golvesin_C"/>
    <property type="match status" value="2"/>
</dbReference>
<evidence type="ECO:0000313" key="4">
    <source>
        <dbReference type="Proteomes" id="UP000603904"/>
    </source>
</evidence>
<evidence type="ECO:0000259" key="2">
    <source>
        <dbReference type="PROSITE" id="PS50911"/>
    </source>
</evidence>
<dbReference type="SUPFAM" id="SSF54001">
    <property type="entry name" value="Cysteine proteinases"/>
    <property type="match status" value="1"/>
</dbReference>
<reference evidence="3 4" key="1">
    <citation type="submission" date="2021-01" db="EMBL/GenBank/DDBJ databases">
        <title>Whole genome shotgun sequence of Microbispora corallina NBRC 16416.</title>
        <authorList>
            <person name="Komaki H."/>
            <person name="Tamura T."/>
        </authorList>
    </citation>
    <scope>NUCLEOTIDE SEQUENCE [LARGE SCALE GENOMIC DNA]</scope>
    <source>
        <strain evidence="3 4">NBRC 16416</strain>
    </source>
</reference>
<feature type="signal peptide" evidence="1">
    <location>
        <begin position="1"/>
        <end position="30"/>
    </location>
</feature>
<dbReference type="InterPro" id="IPR033803">
    <property type="entry name" value="CBD-like_Golvesin-Xly"/>
</dbReference>
<proteinExistence type="predicted"/>
<dbReference type="Gene3D" id="3.40.50.1820">
    <property type="entry name" value="alpha/beta hydrolase"/>
    <property type="match status" value="1"/>
</dbReference>
<dbReference type="SUPFAM" id="SSF53474">
    <property type="entry name" value="alpha/beta-Hydrolases"/>
    <property type="match status" value="1"/>
</dbReference>
<gene>
    <name evidence="3" type="ORF">Mco01_33950</name>
</gene>
<name>A0ABQ4G013_9ACTN</name>
<feature type="domain" description="Peptidase C51" evidence="2">
    <location>
        <begin position="452"/>
        <end position="629"/>
    </location>
</feature>
<feature type="chain" id="PRO_5046693110" description="Peptidase C51 domain-containing protein" evidence="1">
    <location>
        <begin position="31"/>
        <end position="1109"/>
    </location>
</feature>
<dbReference type="InterPro" id="IPR007921">
    <property type="entry name" value="CHAP_dom"/>
</dbReference>
<evidence type="ECO:0000313" key="3">
    <source>
        <dbReference type="EMBL" id="GIH40395.1"/>
    </source>
</evidence>
<accession>A0ABQ4G013</accession>
<protein>
    <recommendedName>
        <fullName evidence="2">Peptidase C51 domain-containing protein</fullName>
    </recommendedName>
</protein>
<dbReference type="PROSITE" id="PS50911">
    <property type="entry name" value="CHAP"/>
    <property type="match status" value="1"/>
</dbReference>
<evidence type="ECO:0000256" key="1">
    <source>
        <dbReference type="SAM" id="SignalP"/>
    </source>
</evidence>
<organism evidence="3 4">
    <name type="scientific">Microbispora corallina</name>
    <dbReference type="NCBI Taxonomy" id="83302"/>
    <lineage>
        <taxon>Bacteria</taxon>
        <taxon>Bacillati</taxon>
        <taxon>Actinomycetota</taxon>
        <taxon>Actinomycetes</taxon>
        <taxon>Streptosporangiales</taxon>
        <taxon>Streptosporangiaceae</taxon>
        <taxon>Microbispora</taxon>
    </lineage>
</organism>
<dbReference type="InterPro" id="IPR038765">
    <property type="entry name" value="Papain-like_cys_pep_sf"/>
</dbReference>
<keyword evidence="1" id="KW-0732">Signal</keyword>
<dbReference type="EMBL" id="BOOC01000013">
    <property type="protein sequence ID" value="GIH40395.1"/>
    <property type="molecule type" value="Genomic_DNA"/>
</dbReference>
<dbReference type="Proteomes" id="UP000603904">
    <property type="component" value="Unassembled WGS sequence"/>
</dbReference>
<dbReference type="Pfam" id="PF05257">
    <property type="entry name" value="CHAP"/>
    <property type="match status" value="1"/>
</dbReference>
<comment type="caution">
    <text evidence="3">The sequence shown here is derived from an EMBL/GenBank/DDBJ whole genome shotgun (WGS) entry which is preliminary data.</text>
</comment>
<dbReference type="InterPro" id="IPR029058">
    <property type="entry name" value="AB_hydrolase_fold"/>
</dbReference>